<proteinExistence type="predicted"/>
<protein>
    <submittedName>
        <fullName evidence="1">Uncharacterized protein</fullName>
    </submittedName>
</protein>
<organism evidence="1 2">
    <name type="scientific">Sneathia sanguinegens</name>
    <dbReference type="NCBI Taxonomy" id="40543"/>
    <lineage>
        <taxon>Bacteria</taxon>
        <taxon>Fusobacteriati</taxon>
        <taxon>Fusobacteriota</taxon>
        <taxon>Fusobacteriia</taxon>
        <taxon>Fusobacteriales</taxon>
        <taxon>Leptotrichiaceae</taxon>
        <taxon>Sneathia</taxon>
    </lineage>
</organism>
<gene>
    <name evidence="1" type="ORF">QQA45_06350</name>
</gene>
<dbReference type="EMBL" id="JASSPP010000011">
    <property type="protein sequence ID" value="MDK9581112.1"/>
    <property type="molecule type" value="Genomic_DNA"/>
</dbReference>
<dbReference type="RefSeq" id="WP_285153412.1">
    <property type="nucleotide sequence ID" value="NZ_JASSPP010000011.1"/>
</dbReference>
<reference evidence="1 2" key="1">
    <citation type="submission" date="2023-06" db="EMBL/GenBank/DDBJ databases">
        <title>Antibody response to the Sneathia vaginalis cytopathogenic toxin A during pregnancy.</title>
        <authorList>
            <person name="Mccoy Z.T."/>
            <person name="Serrano M.G."/>
            <person name="Spaine K."/>
            <person name="Edwards D.J."/>
            <person name="Buck G.A."/>
            <person name="Jefferson K."/>
        </authorList>
    </citation>
    <scope>NUCLEOTIDE SEQUENCE [LARGE SCALE GENOMIC DNA]</scope>
    <source>
        <strain evidence="1 2">CCUG 42621</strain>
    </source>
</reference>
<name>A0ABT7HLV7_9FUSO</name>
<accession>A0ABT7HLV7</accession>
<dbReference type="Proteomes" id="UP001225134">
    <property type="component" value="Unassembled WGS sequence"/>
</dbReference>
<keyword evidence="2" id="KW-1185">Reference proteome</keyword>
<evidence type="ECO:0000313" key="2">
    <source>
        <dbReference type="Proteomes" id="UP001225134"/>
    </source>
</evidence>
<comment type="caution">
    <text evidence="1">The sequence shown here is derived from an EMBL/GenBank/DDBJ whole genome shotgun (WGS) entry which is preliminary data.</text>
</comment>
<sequence length="41" mass="4500">MKSLFKLLPSSSAYLSNFSFNLALLDKSISLPNLALSNVRV</sequence>
<evidence type="ECO:0000313" key="1">
    <source>
        <dbReference type="EMBL" id="MDK9581112.1"/>
    </source>
</evidence>